<organism evidence="4 5">
    <name type="scientific">Streptomyces rameus</name>
    <dbReference type="NCBI Taxonomy" id="68261"/>
    <lineage>
        <taxon>Bacteria</taxon>
        <taxon>Bacillati</taxon>
        <taxon>Actinomycetota</taxon>
        <taxon>Actinomycetes</taxon>
        <taxon>Kitasatosporales</taxon>
        <taxon>Streptomycetaceae</taxon>
        <taxon>Streptomyces</taxon>
    </lineage>
</organism>
<dbReference type="Pfam" id="PF01590">
    <property type="entry name" value="GAF"/>
    <property type="match status" value="1"/>
</dbReference>
<dbReference type="PROSITE" id="PS50112">
    <property type="entry name" value="PAS"/>
    <property type="match status" value="1"/>
</dbReference>
<name>A0ABP6NRP9_9ACTN</name>
<dbReference type="Pfam" id="PF13581">
    <property type="entry name" value="HATPase_c_2"/>
    <property type="match status" value="1"/>
</dbReference>
<dbReference type="InterPro" id="IPR003594">
    <property type="entry name" value="HATPase_dom"/>
</dbReference>
<evidence type="ECO:0000313" key="5">
    <source>
        <dbReference type="Proteomes" id="UP001500893"/>
    </source>
</evidence>
<dbReference type="SUPFAM" id="SSF55785">
    <property type="entry name" value="PYP-like sensor domain (PAS domain)"/>
    <property type="match status" value="1"/>
</dbReference>
<dbReference type="NCBIfam" id="TIGR00229">
    <property type="entry name" value="sensory_box"/>
    <property type="match status" value="1"/>
</dbReference>
<sequence length="859" mass="91618">MAPDLVDTAELLTSELVTNAVVHARTEVEVRVWSHEGRVHLRVSDGRPDRGVVPRERRSYASTGRGLGLVEELASSHGAHVGEGRKTVWFELWPDLPAPPTSAWEPVPPCSRTSTVTLTDVPYVVFRAAQQHGDAVLRELLLAASATEDRTGAHRTDVDRTGVPMRDLLVAHDVAHVISACLTAAVEEAAPGSATLTLAVAFPADAAPAVDTLRRVLEQGDRAARLGLLLTLPTPPHIRAFHHWVLDQLVTQLSGGAPTAWTLLPGMPASTSIELTPWDAGDVEASSVPTVAADDGGRIIAANAAVAELLGWQIGELIGRPLTVLIPEHLRERHVAGFTSLLLTGRSRIMGRAIPLPALHHDGRLVPVRLHVQAQEAVDGRTVRVAQFAPRATAPDEGRPAARPEPGPPLDVPAGVRTAQRPAGEETARTLERLSLLADTASTLTSTLDLHEALRRVCQVLTRRLADWCVVDLLGDQGDVERVCVVHRDPGALREGVDLGRLPPVSETARGPLARVLHGAGPLLITDVPPPDQAESALDARQLELFARLGAGSAIMAPLRAHREVLGALIVVRTGDERPFTEEDVLLVADLVRGIALGVDNARLHEHTRTTAEHLQRSLLPRLPHVESLQMAARYAPSSTTTQVGGDWYDAFVLPSGDTALVIGDVSGHDLSAAVAMSQLRNMLRGIAVDCREPPAEVLRRLDTASITLTPQATATCVYALIRGPREGSRDGSWELHHSSAGHLPMLLTTPDGDTRYLDSAPGLLIGVDAALPRSTACDRISPGATLLMFTDGLIERRGESLGDAMARLRRHTAALARAPLDVFCDELILGLGAGSTDDIALLALRPFPAPAQTAGTPP</sequence>
<feature type="region of interest" description="Disordered" evidence="2">
    <location>
        <begin position="389"/>
        <end position="425"/>
    </location>
</feature>
<evidence type="ECO:0000313" key="4">
    <source>
        <dbReference type="EMBL" id="GAA3156422.1"/>
    </source>
</evidence>
<dbReference type="CDD" id="cd00130">
    <property type="entry name" value="PAS"/>
    <property type="match status" value="1"/>
</dbReference>
<dbReference type="SUPFAM" id="SSF55781">
    <property type="entry name" value="GAF domain-like"/>
    <property type="match status" value="1"/>
</dbReference>
<protein>
    <submittedName>
        <fullName evidence="4">SpoIIE family protein phosphatase</fullName>
    </submittedName>
</protein>
<comment type="caution">
    <text evidence="4">The sequence shown here is derived from an EMBL/GenBank/DDBJ whole genome shotgun (WGS) entry which is preliminary data.</text>
</comment>
<dbReference type="CDD" id="cd16936">
    <property type="entry name" value="HATPase_RsbW-like"/>
    <property type="match status" value="1"/>
</dbReference>
<reference evidence="5" key="1">
    <citation type="journal article" date="2019" name="Int. J. Syst. Evol. Microbiol.">
        <title>The Global Catalogue of Microorganisms (GCM) 10K type strain sequencing project: providing services to taxonomists for standard genome sequencing and annotation.</title>
        <authorList>
            <consortium name="The Broad Institute Genomics Platform"/>
            <consortium name="The Broad Institute Genome Sequencing Center for Infectious Disease"/>
            <person name="Wu L."/>
            <person name="Ma J."/>
        </authorList>
    </citation>
    <scope>NUCLEOTIDE SEQUENCE [LARGE SCALE GENOMIC DNA]</scope>
    <source>
        <strain evidence="5">JCM 11574</strain>
    </source>
</reference>
<dbReference type="PANTHER" id="PTHR43156:SF2">
    <property type="entry name" value="STAGE II SPORULATION PROTEIN E"/>
    <property type="match status" value="1"/>
</dbReference>
<dbReference type="InterPro" id="IPR013767">
    <property type="entry name" value="PAS_fold"/>
</dbReference>
<dbReference type="Gene3D" id="3.60.40.10">
    <property type="entry name" value="PPM-type phosphatase domain"/>
    <property type="match status" value="1"/>
</dbReference>
<evidence type="ECO:0000259" key="3">
    <source>
        <dbReference type="PROSITE" id="PS50112"/>
    </source>
</evidence>
<gene>
    <name evidence="4" type="ORF">GCM10010521_50620</name>
</gene>
<dbReference type="Pfam" id="PF07228">
    <property type="entry name" value="SpoIIE"/>
    <property type="match status" value="1"/>
</dbReference>
<dbReference type="InterPro" id="IPR035965">
    <property type="entry name" value="PAS-like_dom_sf"/>
</dbReference>
<dbReference type="PANTHER" id="PTHR43156">
    <property type="entry name" value="STAGE II SPORULATION PROTEIN E-RELATED"/>
    <property type="match status" value="1"/>
</dbReference>
<dbReference type="Pfam" id="PF00989">
    <property type="entry name" value="PAS"/>
    <property type="match status" value="1"/>
</dbReference>
<dbReference type="SMART" id="SM00091">
    <property type="entry name" value="PAS"/>
    <property type="match status" value="1"/>
</dbReference>
<dbReference type="InterPro" id="IPR000014">
    <property type="entry name" value="PAS"/>
</dbReference>
<dbReference type="SMART" id="SM00065">
    <property type="entry name" value="GAF"/>
    <property type="match status" value="1"/>
</dbReference>
<dbReference type="Proteomes" id="UP001500893">
    <property type="component" value="Unassembled WGS sequence"/>
</dbReference>
<keyword evidence="1" id="KW-0378">Hydrolase</keyword>
<dbReference type="Gene3D" id="3.30.565.10">
    <property type="entry name" value="Histidine kinase-like ATPase, C-terminal domain"/>
    <property type="match status" value="1"/>
</dbReference>
<dbReference type="Gene3D" id="3.30.450.20">
    <property type="entry name" value="PAS domain"/>
    <property type="match status" value="1"/>
</dbReference>
<dbReference type="InterPro" id="IPR052016">
    <property type="entry name" value="Bact_Sigma-Reg"/>
</dbReference>
<dbReference type="SMART" id="SM00331">
    <property type="entry name" value="PP2C_SIG"/>
    <property type="match status" value="1"/>
</dbReference>
<dbReference type="InterPro" id="IPR001932">
    <property type="entry name" value="PPM-type_phosphatase-like_dom"/>
</dbReference>
<proteinExistence type="predicted"/>
<dbReference type="InterPro" id="IPR036890">
    <property type="entry name" value="HATPase_C_sf"/>
</dbReference>
<keyword evidence="5" id="KW-1185">Reference proteome</keyword>
<dbReference type="InterPro" id="IPR036457">
    <property type="entry name" value="PPM-type-like_dom_sf"/>
</dbReference>
<feature type="domain" description="PAS" evidence="3">
    <location>
        <begin position="283"/>
        <end position="328"/>
    </location>
</feature>
<evidence type="ECO:0000256" key="2">
    <source>
        <dbReference type="SAM" id="MobiDB-lite"/>
    </source>
</evidence>
<dbReference type="InterPro" id="IPR003018">
    <property type="entry name" value="GAF"/>
</dbReference>
<dbReference type="InterPro" id="IPR029016">
    <property type="entry name" value="GAF-like_dom_sf"/>
</dbReference>
<dbReference type="SUPFAM" id="SSF81606">
    <property type="entry name" value="PP2C-like"/>
    <property type="match status" value="1"/>
</dbReference>
<accession>A0ABP6NRP9</accession>
<dbReference type="EMBL" id="BAAAVM010000085">
    <property type="protein sequence ID" value="GAA3156422.1"/>
    <property type="molecule type" value="Genomic_DNA"/>
</dbReference>
<dbReference type="Gene3D" id="3.30.450.40">
    <property type="match status" value="1"/>
</dbReference>
<evidence type="ECO:0000256" key="1">
    <source>
        <dbReference type="ARBA" id="ARBA00022801"/>
    </source>
</evidence>
<dbReference type="SUPFAM" id="SSF55874">
    <property type="entry name" value="ATPase domain of HSP90 chaperone/DNA topoisomerase II/histidine kinase"/>
    <property type="match status" value="1"/>
</dbReference>